<accession>A0A8J6N4B1</accession>
<reference evidence="3 4" key="1">
    <citation type="submission" date="2020-08" db="EMBL/GenBank/DDBJ databases">
        <title>Bridging the membrane lipid divide: bacteria of the FCB group superphylum have the potential to synthesize archaeal ether lipids.</title>
        <authorList>
            <person name="Villanueva L."/>
            <person name="Von Meijenfeldt F.A.B."/>
            <person name="Westbye A.B."/>
            <person name="Yadav S."/>
            <person name="Hopmans E.C."/>
            <person name="Dutilh B.E."/>
            <person name="Sinninghe Damste J.S."/>
        </authorList>
    </citation>
    <scope>NUCLEOTIDE SEQUENCE [LARGE SCALE GENOMIC DNA]</scope>
    <source>
        <strain evidence="3">NIOZ-UU82</strain>
    </source>
</reference>
<evidence type="ECO:0000313" key="4">
    <source>
        <dbReference type="Proteomes" id="UP000603545"/>
    </source>
</evidence>
<sequence length="142" mass="16231">MVRPRKNRIVAFDPDVSYFKPRGIPLIELEEVCLTVDECESIRLADLIGMSHEEAGGRMGVSRATFGRIVQQARKIIADALINGKAINIEGGNYRINEEKRIFMCCKCNKQWEEPRGTGRPNCCPSCNHEKLFRVWEKMDDT</sequence>
<dbReference type="SUPFAM" id="SSF88659">
    <property type="entry name" value="Sigma3 and sigma4 domains of RNA polymerase sigma factors"/>
    <property type="match status" value="1"/>
</dbReference>
<protein>
    <recommendedName>
        <fullName evidence="2">UPF0251 protein H8E80_02975</fullName>
    </recommendedName>
</protein>
<organism evidence="3 4">
    <name type="scientific">Candidatus Desulfaltia bathyphila</name>
    <dbReference type="NCBI Taxonomy" id="2841697"/>
    <lineage>
        <taxon>Bacteria</taxon>
        <taxon>Pseudomonadati</taxon>
        <taxon>Thermodesulfobacteriota</taxon>
        <taxon>Desulfobacteria</taxon>
        <taxon>Desulfobacterales</taxon>
        <taxon>Desulfobacterales incertae sedis</taxon>
        <taxon>Candidatus Desulfaltia</taxon>
    </lineage>
</organism>
<dbReference type="AlphaFoldDB" id="A0A8J6N4B1"/>
<dbReference type="Proteomes" id="UP000603545">
    <property type="component" value="Unassembled WGS sequence"/>
</dbReference>
<dbReference type="InterPro" id="IPR002852">
    <property type="entry name" value="UPF0251"/>
</dbReference>
<gene>
    <name evidence="3" type="ORF">H8E80_02975</name>
</gene>
<evidence type="ECO:0000256" key="1">
    <source>
        <dbReference type="ARBA" id="ARBA00009350"/>
    </source>
</evidence>
<comment type="caution">
    <text evidence="3">The sequence shown here is derived from an EMBL/GenBank/DDBJ whole genome shotgun (WGS) entry which is preliminary data.</text>
</comment>
<evidence type="ECO:0000313" key="3">
    <source>
        <dbReference type="EMBL" id="MBC8198998.1"/>
    </source>
</evidence>
<name>A0A8J6N4B1_9BACT</name>
<proteinExistence type="inferred from homology"/>
<dbReference type="EMBL" id="JACNLL010000030">
    <property type="protein sequence ID" value="MBC8198998.1"/>
    <property type="molecule type" value="Genomic_DNA"/>
</dbReference>
<dbReference type="InterPro" id="IPR013324">
    <property type="entry name" value="RNA_pol_sigma_r3/r4-like"/>
</dbReference>
<dbReference type="Pfam" id="PF02001">
    <property type="entry name" value="DUF134"/>
    <property type="match status" value="1"/>
</dbReference>
<dbReference type="PANTHER" id="PTHR37478">
    <property type="match status" value="1"/>
</dbReference>
<evidence type="ECO:0000256" key="2">
    <source>
        <dbReference type="HAMAP-Rule" id="MF_00674"/>
    </source>
</evidence>
<dbReference type="HAMAP" id="MF_00674">
    <property type="entry name" value="UPF0251"/>
    <property type="match status" value="1"/>
</dbReference>
<dbReference type="PANTHER" id="PTHR37478:SF2">
    <property type="entry name" value="UPF0251 PROTEIN TK0562"/>
    <property type="match status" value="1"/>
</dbReference>
<comment type="similarity">
    <text evidence="1 2">Belongs to the UPF0251 family.</text>
</comment>